<reference evidence="2 3" key="1">
    <citation type="submission" date="2015-07" db="EMBL/GenBank/DDBJ databases">
        <title>Comparative genomics of the Sigatoka disease complex on banana suggests a link between parallel evolutionary changes in Pseudocercospora fijiensis and Pseudocercospora eumusae and increased virulence on the banana host.</title>
        <authorList>
            <person name="Chang T.-C."/>
            <person name="Salvucci A."/>
            <person name="Crous P.W."/>
            <person name="Stergiopoulos I."/>
        </authorList>
    </citation>
    <scope>NUCLEOTIDE SEQUENCE [LARGE SCALE GENOMIC DNA]</scope>
    <source>
        <strain evidence="2 3">CBS 116634</strain>
    </source>
</reference>
<organism evidence="2 3">
    <name type="scientific">Pseudocercospora musae</name>
    <dbReference type="NCBI Taxonomy" id="113226"/>
    <lineage>
        <taxon>Eukaryota</taxon>
        <taxon>Fungi</taxon>
        <taxon>Dikarya</taxon>
        <taxon>Ascomycota</taxon>
        <taxon>Pezizomycotina</taxon>
        <taxon>Dothideomycetes</taxon>
        <taxon>Dothideomycetidae</taxon>
        <taxon>Mycosphaerellales</taxon>
        <taxon>Mycosphaerellaceae</taxon>
        <taxon>Pseudocercospora</taxon>
    </lineage>
</organism>
<name>A0A139IAZ1_9PEZI</name>
<comment type="caution">
    <text evidence="2">The sequence shown here is derived from an EMBL/GenBank/DDBJ whole genome shotgun (WGS) entry which is preliminary data.</text>
</comment>
<feature type="compositionally biased region" description="Low complexity" evidence="1">
    <location>
        <begin position="39"/>
        <end position="54"/>
    </location>
</feature>
<gene>
    <name evidence="2" type="ORF">AC579_6075</name>
</gene>
<dbReference type="Proteomes" id="UP000073492">
    <property type="component" value="Unassembled WGS sequence"/>
</dbReference>
<proteinExistence type="predicted"/>
<accession>A0A139IAZ1</accession>
<dbReference type="AlphaFoldDB" id="A0A139IAZ1"/>
<protein>
    <submittedName>
        <fullName evidence="2">Uncharacterized protein</fullName>
    </submittedName>
</protein>
<evidence type="ECO:0000313" key="2">
    <source>
        <dbReference type="EMBL" id="KXT11819.1"/>
    </source>
</evidence>
<evidence type="ECO:0000256" key="1">
    <source>
        <dbReference type="SAM" id="MobiDB-lite"/>
    </source>
</evidence>
<feature type="region of interest" description="Disordered" evidence="1">
    <location>
        <begin position="32"/>
        <end position="54"/>
    </location>
</feature>
<dbReference type="EMBL" id="LFZO01000179">
    <property type="protein sequence ID" value="KXT11819.1"/>
    <property type="molecule type" value="Genomic_DNA"/>
</dbReference>
<keyword evidence="3" id="KW-1185">Reference proteome</keyword>
<dbReference type="EMBL" id="LFZO01000179">
    <property type="protein sequence ID" value="KXT11820.1"/>
    <property type="molecule type" value="Genomic_DNA"/>
</dbReference>
<sequence length="86" mass="9626">MPGPCAVIPYNEQAYWIERYAGQNAYHKYSRQPVVKSPKTSASSKVSIKTSTSSRRSANSLRSIFSRSGLSRIFGRRSSYDSVDSE</sequence>
<evidence type="ECO:0000313" key="3">
    <source>
        <dbReference type="Proteomes" id="UP000073492"/>
    </source>
</evidence>